<dbReference type="OrthoDB" id="4217899at2759"/>
<feature type="domain" description="Alpha/beta hydrolase fold-3" evidence="2">
    <location>
        <begin position="99"/>
        <end position="305"/>
    </location>
</feature>
<sequence>MPFSYDKDVGGALEMMKAFSTKMGVPLTFEGIPVGDVEGRRAQFKKMMSMMPASGLSMPENIEVKDFTATAPDGFEVPLRWISLKKTEGEEQKPGPVVYHVHGGGMILGSVALSTPSMIAQVNATAVPVLTVDYRLAPENPHPIPVNDVYAGLVWLQEHAAELSVDPARIGILGESSGGGFAAGAVLMARDKKLSPPIAKQMLWQPMLDDRNTVADERIAPFAFWTYEDNKTGWGALLGDKAGTNDVDYYGSPARATDLSGLPDTYLEVGQLDVFLYDTIDYARNLSKGGVNVELHVYPGCCHTFDKVSRDGQKTKRALDNRYTYLKSI</sequence>
<comment type="caution">
    <text evidence="3">The sequence shown here is derived from an EMBL/GenBank/DDBJ whole genome shotgun (WGS) entry which is preliminary data.</text>
</comment>
<dbReference type="PANTHER" id="PTHR48081">
    <property type="entry name" value="AB HYDROLASE SUPERFAMILY PROTEIN C4A8.06C"/>
    <property type="match status" value="1"/>
</dbReference>
<dbReference type="InterPro" id="IPR029058">
    <property type="entry name" value="AB_hydrolase_fold"/>
</dbReference>
<dbReference type="AlphaFoldDB" id="A0A364KYA7"/>
<reference evidence="3 4" key="1">
    <citation type="journal article" date="2017" name="Biotechnol. Biofuels">
        <title>Differential beta-glucosidase expression as a function of carbon source availability in Talaromyces amestolkiae: a genomic and proteomic approach.</title>
        <authorList>
            <person name="de Eugenio L.I."/>
            <person name="Mendez-Liter J.A."/>
            <person name="Nieto-Dominguez M."/>
            <person name="Alonso L."/>
            <person name="Gil-Munoz J."/>
            <person name="Barriuso J."/>
            <person name="Prieto A."/>
            <person name="Martinez M.J."/>
        </authorList>
    </citation>
    <scope>NUCLEOTIDE SEQUENCE [LARGE SCALE GENOMIC DNA]</scope>
    <source>
        <strain evidence="3 4">CIB</strain>
    </source>
</reference>
<proteinExistence type="predicted"/>
<dbReference type="Proteomes" id="UP000249363">
    <property type="component" value="Unassembled WGS sequence"/>
</dbReference>
<dbReference type="Pfam" id="PF07859">
    <property type="entry name" value="Abhydrolase_3"/>
    <property type="match status" value="1"/>
</dbReference>
<dbReference type="RefSeq" id="XP_040732987.1">
    <property type="nucleotide sequence ID" value="XM_040876853.1"/>
</dbReference>
<accession>A0A364KYA7</accession>
<protein>
    <recommendedName>
        <fullName evidence="2">Alpha/beta hydrolase fold-3 domain-containing protein</fullName>
    </recommendedName>
</protein>
<dbReference type="GO" id="GO:0016787">
    <property type="term" value="F:hydrolase activity"/>
    <property type="evidence" value="ECO:0007669"/>
    <property type="project" value="UniProtKB-KW"/>
</dbReference>
<dbReference type="InterPro" id="IPR013094">
    <property type="entry name" value="AB_hydrolase_3"/>
</dbReference>
<dbReference type="EMBL" id="MIKG01000007">
    <property type="protein sequence ID" value="RAO68471.1"/>
    <property type="molecule type" value="Genomic_DNA"/>
</dbReference>
<keyword evidence="4" id="KW-1185">Reference proteome</keyword>
<dbReference type="SUPFAM" id="SSF53474">
    <property type="entry name" value="alpha/beta-Hydrolases"/>
    <property type="match status" value="1"/>
</dbReference>
<dbReference type="STRING" id="1196081.A0A364KYA7"/>
<evidence type="ECO:0000259" key="2">
    <source>
        <dbReference type="Pfam" id="PF07859"/>
    </source>
</evidence>
<keyword evidence="1" id="KW-0378">Hydrolase</keyword>
<dbReference type="InterPro" id="IPR050300">
    <property type="entry name" value="GDXG_lipolytic_enzyme"/>
</dbReference>
<dbReference type="GeneID" id="63793699"/>
<evidence type="ECO:0000256" key="1">
    <source>
        <dbReference type="ARBA" id="ARBA00022801"/>
    </source>
</evidence>
<name>A0A364KYA7_TALAM</name>
<gene>
    <name evidence="3" type="ORF">BHQ10_004483</name>
</gene>
<evidence type="ECO:0000313" key="4">
    <source>
        <dbReference type="Proteomes" id="UP000249363"/>
    </source>
</evidence>
<dbReference type="Gene3D" id="3.40.50.1820">
    <property type="entry name" value="alpha/beta hydrolase"/>
    <property type="match status" value="1"/>
</dbReference>
<organism evidence="3 4">
    <name type="scientific">Talaromyces amestolkiae</name>
    <dbReference type="NCBI Taxonomy" id="1196081"/>
    <lineage>
        <taxon>Eukaryota</taxon>
        <taxon>Fungi</taxon>
        <taxon>Dikarya</taxon>
        <taxon>Ascomycota</taxon>
        <taxon>Pezizomycotina</taxon>
        <taxon>Eurotiomycetes</taxon>
        <taxon>Eurotiomycetidae</taxon>
        <taxon>Eurotiales</taxon>
        <taxon>Trichocomaceae</taxon>
        <taxon>Talaromyces</taxon>
        <taxon>Talaromyces sect. Talaromyces</taxon>
    </lineage>
</organism>
<evidence type="ECO:0000313" key="3">
    <source>
        <dbReference type="EMBL" id="RAO68471.1"/>
    </source>
</evidence>
<dbReference type="PANTHER" id="PTHR48081:SF8">
    <property type="entry name" value="ALPHA_BETA HYDROLASE FOLD-3 DOMAIN-CONTAINING PROTEIN-RELATED"/>
    <property type="match status" value="1"/>
</dbReference>